<feature type="non-terminal residue" evidence="2">
    <location>
        <position position="44"/>
    </location>
</feature>
<dbReference type="Proteomes" id="UP000252554">
    <property type="component" value="Unassembled WGS sequence"/>
</dbReference>
<dbReference type="InterPro" id="IPR013341">
    <property type="entry name" value="Mandelate_racemase_N_dom"/>
</dbReference>
<evidence type="ECO:0000313" key="2">
    <source>
        <dbReference type="EMBL" id="RBA54687.1"/>
    </source>
</evidence>
<evidence type="ECO:0000259" key="1">
    <source>
        <dbReference type="Pfam" id="PF02746"/>
    </source>
</evidence>
<accession>A0A365PR69</accession>
<dbReference type="Pfam" id="PF02746">
    <property type="entry name" value="MR_MLE_N"/>
    <property type="match status" value="1"/>
</dbReference>
<comment type="caution">
    <text evidence="2">The sequence shown here is derived from an EMBL/GenBank/DDBJ whole genome shotgun (WGS) entry which is preliminary data.</text>
</comment>
<dbReference type="GO" id="GO:0016853">
    <property type="term" value="F:isomerase activity"/>
    <property type="evidence" value="ECO:0007669"/>
    <property type="project" value="UniProtKB-KW"/>
</dbReference>
<name>A0A365PR69_9GAMM</name>
<dbReference type="EMBL" id="QNTV01000015">
    <property type="protein sequence ID" value="RBA54687.1"/>
    <property type="molecule type" value="Genomic_DNA"/>
</dbReference>
<sequence length="44" mass="5000">MSPILIESIQAIIVDLPTIRPHKLAMHTMQKQTLVIIRMRCSDG</sequence>
<gene>
    <name evidence="2" type="ORF">DQ403_17020</name>
</gene>
<feature type="domain" description="Mandelate racemase/muconate lactonizing enzyme N-terminal" evidence="1">
    <location>
        <begin position="9"/>
        <end position="44"/>
    </location>
</feature>
<protein>
    <submittedName>
        <fullName evidence="2">Muconate cycloisomerase</fullName>
    </submittedName>
</protein>
<evidence type="ECO:0000313" key="3">
    <source>
        <dbReference type="Proteomes" id="UP000252554"/>
    </source>
</evidence>
<organism evidence="2 3">
    <name type="scientific">Stutzerimonas zhaodongensis</name>
    <dbReference type="NCBI Taxonomy" id="1176257"/>
    <lineage>
        <taxon>Bacteria</taxon>
        <taxon>Pseudomonadati</taxon>
        <taxon>Pseudomonadota</taxon>
        <taxon>Gammaproteobacteria</taxon>
        <taxon>Pseudomonadales</taxon>
        <taxon>Pseudomonadaceae</taxon>
        <taxon>Stutzerimonas</taxon>
    </lineage>
</organism>
<dbReference type="AlphaFoldDB" id="A0A365PR69"/>
<dbReference type="SUPFAM" id="SSF54826">
    <property type="entry name" value="Enolase N-terminal domain-like"/>
    <property type="match status" value="1"/>
</dbReference>
<keyword evidence="2" id="KW-0413">Isomerase</keyword>
<dbReference type="InterPro" id="IPR029017">
    <property type="entry name" value="Enolase-like_N"/>
</dbReference>
<proteinExistence type="predicted"/>
<reference evidence="2 3" key="1">
    <citation type="submission" date="2018-06" db="EMBL/GenBank/DDBJ databases">
        <title>Whole genome sequencing of four bacterial strains from South Shetland trench revealing bio-synthetic gene clusters.</title>
        <authorList>
            <person name="Abdel-Mageed W.M."/>
            <person name="Lehri B."/>
            <person name="Jarmusch S.A."/>
            <person name="Miranda K."/>
            <person name="Goodfellow M."/>
            <person name="Jaspars M."/>
            <person name="Karlyshev A.V."/>
        </authorList>
    </citation>
    <scope>NUCLEOTIDE SEQUENCE [LARGE SCALE GENOMIC DNA]</scope>
    <source>
        <strain evidence="2 3">SST2</strain>
    </source>
</reference>
<dbReference type="Gene3D" id="3.30.390.10">
    <property type="entry name" value="Enolase-like, N-terminal domain"/>
    <property type="match status" value="1"/>
</dbReference>